<keyword evidence="7" id="KW-1185">Reference proteome</keyword>
<dbReference type="InterPro" id="IPR002563">
    <property type="entry name" value="Flavin_Rdtase-like_dom"/>
</dbReference>
<reference evidence="7" key="1">
    <citation type="journal article" date="2019" name="Int. J. Syst. Evol. Microbiol.">
        <title>The Global Catalogue of Microorganisms (GCM) 10K type strain sequencing project: providing services to taxonomists for standard genome sequencing and annotation.</title>
        <authorList>
            <consortium name="The Broad Institute Genomics Platform"/>
            <consortium name="The Broad Institute Genome Sequencing Center for Infectious Disease"/>
            <person name="Wu L."/>
            <person name="Ma J."/>
        </authorList>
    </citation>
    <scope>NUCLEOTIDE SEQUENCE [LARGE SCALE GENOMIC DNA]</scope>
    <source>
        <strain evidence="7">CGMCC 4.7426</strain>
    </source>
</reference>
<dbReference type="Gene3D" id="2.30.110.10">
    <property type="entry name" value="Electron Transport, Fmn-binding Protein, Chain A"/>
    <property type="match status" value="1"/>
</dbReference>
<dbReference type="PANTHER" id="PTHR33798">
    <property type="entry name" value="FLAVOPROTEIN OXYGENASE"/>
    <property type="match status" value="1"/>
</dbReference>
<organism evidence="6 7">
    <name type="scientific">Virgibacillus kekensis</name>
    <dbReference type="NCBI Taxonomy" id="202261"/>
    <lineage>
        <taxon>Bacteria</taxon>
        <taxon>Bacillati</taxon>
        <taxon>Bacillota</taxon>
        <taxon>Bacilli</taxon>
        <taxon>Bacillales</taxon>
        <taxon>Bacillaceae</taxon>
        <taxon>Virgibacillus</taxon>
    </lineage>
</organism>
<dbReference type="PANTHER" id="PTHR33798:SF5">
    <property type="entry name" value="FLAVIN REDUCTASE LIKE DOMAIN-CONTAINING PROTEIN"/>
    <property type="match status" value="1"/>
</dbReference>
<dbReference type="RefSeq" id="WP_390299908.1">
    <property type="nucleotide sequence ID" value="NZ_JBHSFU010000015.1"/>
</dbReference>
<evidence type="ECO:0000259" key="5">
    <source>
        <dbReference type="SMART" id="SM00903"/>
    </source>
</evidence>
<dbReference type="Proteomes" id="UP001595989">
    <property type="component" value="Unassembled WGS sequence"/>
</dbReference>
<comment type="cofactor">
    <cofactor evidence="1">
        <name>FMN</name>
        <dbReference type="ChEBI" id="CHEBI:58210"/>
    </cofactor>
</comment>
<sequence>MNLDLRSIESKQAYKLLTGSVIPRPIAWVSTTSAQGENNLAPYSFFTVASRQPPALCISIGAGTEEREGTVKDTLANIKLQKEFVINVVPSSLGNEMQKSAEYVPSNVDEFKTAGLTPVESTSVKPPRVGEAPISIELELNQILEIGSDHLVIGNVVHYHIKDEYYLGNYKVDIEKIGILGRLAGNYGEITNIHRLPR</sequence>
<dbReference type="GO" id="GO:0016491">
    <property type="term" value="F:oxidoreductase activity"/>
    <property type="evidence" value="ECO:0007669"/>
    <property type="project" value="UniProtKB-KW"/>
</dbReference>
<dbReference type="SUPFAM" id="SSF50475">
    <property type="entry name" value="FMN-binding split barrel"/>
    <property type="match status" value="1"/>
</dbReference>
<evidence type="ECO:0000256" key="2">
    <source>
        <dbReference type="ARBA" id="ARBA00022630"/>
    </source>
</evidence>
<proteinExistence type="inferred from homology"/>
<evidence type="ECO:0000313" key="6">
    <source>
        <dbReference type="EMBL" id="MFC4560211.1"/>
    </source>
</evidence>
<comment type="caution">
    <text evidence="6">The sequence shown here is derived from an EMBL/GenBank/DDBJ whole genome shotgun (WGS) entry which is preliminary data.</text>
</comment>
<protein>
    <submittedName>
        <fullName evidence="6">Flavin reductase family protein</fullName>
        <ecNumber evidence="6">1.5.1.-</ecNumber>
    </submittedName>
</protein>
<comment type="similarity">
    <text evidence="4">Belongs to the flavoredoxin family.</text>
</comment>
<dbReference type="EC" id="1.5.1.-" evidence="6"/>
<dbReference type="InterPro" id="IPR012349">
    <property type="entry name" value="Split_barrel_FMN-bd"/>
</dbReference>
<gene>
    <name evidence="6" type="ORF">ACFO3D_18810</name>
</gene>
<evidence type="ECO:0000313" key="7">
    <source>
        <dbReference type="Proteomes" id="UP001595989"/>
    </source>
</evidence>
<accession>A0ABV9DPT5</accession>
<dbReference type="Pfam" id="PF01613">
    <property type="entry name" value="Flavin_Reduct"/>
    <property type="match status" value="1"/>
</dbReference>
<evidence type="ECO:0000256" key="4">
    <source>
        <dbReference type="ARBA" id="ARBA00038054"/>
    </source>
</evidence>
<keyword evidence="3" id="KW-0288">FMN</keyword>
<keyword evidence="2" id="KW-0285">Flavoprotein</keyword>
<dbReference type="SMART" id="SM00903">
    <property type="entry name" value="Flavin_Reduct"/>
    <property type="match status" value="1"/>
</dbReference>
<evidence type="ECO:0000256" key="3">
    <source>
        <dbReference type="ARBA" id="ARBA00022643"/>
    </source>
</evidence>
<dbReference type="EMBL" id="JBHSFU010000015">
    <property type="protein sequence ID" value="MFC4560211.1"/>
    <property type="molecule type" value="Genomic_DNA"/>
</dbReference>
<feature type="domain" description="Flavin reductase like" evidence="5">
    <location>
        <begin position="19"/>
        <end position="172"/>
    </location>
</feature>
<keyword evidence="6" id="KW-0560">Oxidoreductase</keyword>
<name>A0ABV9DPT5_9BACI</name>
<evidence type="ECO:0000256" key="1">
    <source>
        <dbReference type="ARBA" id="ARBA00001917"/>
    </source>
</evidence>